<dbReference type="Proteomes" id="UP000593579">
    <property type="component" value="Unassembled WGS sequence"/>
</dbReference>
<evidence type="ECO:0000313" key="3">
    <source>
        <dbReference type="EMBL" id="MBA0752436.1"/>
    </source>
</evidence>
<evidence type="ECO:0000259" key="2">
    <source>
        <dbReference type="Pfam" id="PF00006"/>
    </source>
</evidence>
<name>A0A7J9CVH8_GOSGO</name>
<dbReference type="PANTHER" id="PTHR48082">
    <property type="entry name" value="ATP SYNTHASE SUBUNIT ALPHA, MITOCHONDRIAL"/>
    <property type="match status" value="1"/>
</dbReference>
<dbReference type="GO" id="GO:0046933">
    <property type="term" value="F:proton-transporting ATP synthase activity, rotational mechanism"/>
    <property type="evidence" value="ECO:0007669"/>
    <property type="project" value="InterPro"/>
</dbReference>
<dbReference type="Gene3D" id="3.40.50.12240">
    <property type="match status" value="1"/>
</dbReference>
<gene>
    <name evidence="3" type="ORF">Gogos_001273</name>
</gene>
<proteinExistence type="inferred from homology"/>
<dbReference type="GO" id="GO:0045259">
    <property type="term" value="C:proton-transporting ATP synthase complex"/>
    <property type="evidence" value="ECO:0007669"/>
    <property type="project" value="InterPro"/>
</dbReference>
<dbReference type="SUPFAM" id="SSF52540">
    <property type="entry name" value="P-loop containing nucleoside triphosphate hydrolases"/>
    <property type="match status" value="1"/>
</dbReference>
<protein>
    <recommendedName>
        <fullName evidence="2">ATPase F1/V1/A1 complex alpha/beta subunit nucleotide-binding domain-containing protein</fullName>
    </recommendedName>
</protein>
<evidence type="ECO:0000313" key="4">
    <source>
        <dbReference type="Proteomes" id="UP000593579"/>
    </source>
</evidence>
<dbReference type="PANTHER" id="PTHR48082:SF2">
    <property type="entry name" value="ATP SYNTHASE SUBUNIT ALPHA, MITOCHONDRIAL"/>
    <property type="match status" value="1"/>
</dbReference>
<dbReference type="InterPro" id="IPR027417">
    <property type="entry name" value="P-loop_NTPase"/>
</dbReference>
<dbReference type="InterPro" id="IPR000194">
    <property type="entry name" value="ATPase_F1/V1/A1_a/bsu_nucl-bd"/>
</dbReference>
<keyword evidence="4" id="KW-1185">Reference proteome</keyword>
<dbReference type="Pfam" id="PF00006">
    <property type="entry name" value="ATP-synt_ab"/>
    <property type="match status" value="1"/>
</dbReference>
<accession>A0A7J9CVH8</accession>
<comment type="caution">
    <text evidence="3">The sequence shown here is derived from an EMBL/GenBank/DDBJ whole genome shotgun (WGS) entry which is preliminary data.</text>
</comment>
<evidence type="ECO:0000256" key="1">
    <source>
        <dbReference type="ARBA" id="ARBA00008936"/>
    </source>
</evidence>
<dbReference type="AlphaFoldDB" id="A0A7J9CVH8"/>
<dbReference type="GO" id="GO:0005524">
    <property type="term" value="F:ATP binding"/>
    <property type="evidence" value="ECO:0007669"/>
    <property type="project" value="InterPro"/>
</dbReference>
<feature type="non-terminal residue" evidence="3">
    <location>
        <position position="53"/>
    </location>
</feature>
<organism evidence="3 4">
    <name type="scientific">Gossypium gossypioides</name>
    <name type="common">Mexican cotton</name>
    <name type="synonym">Selera gossypioides</name>
    <dbReference type="NCBI Taxonomy" id="34282"/>
    <lineage>
        <taxon>Eukaryota</taxon>
        <taxon>Viridiplantae</taxon>
        <taxon>Streptophyta</taxon>
        <taxon>Embryophyta</taxon>
        <taxon>Tracheophyta</taxon>
        <taxon>Spermatophyta</taxon>
        <taxon>Magnoliopsida</taxon>
        <taxon>eudicotyledons</taxon>
        <taxon>Gunneridae</taxon>
        <taxon>Pentapetalae</taxon>
        <taxon>rosids</taxon>
        <taxon>malvids</taxon>
        <taxon>Malvales</taxon>
        <taxon>Malvaceae</taxon>
        <taxon>Malvoideae</taxon>
        <taxon>Gossypium</taxon>
    </lineage>
</organism>
<feature type="domain" description="ATPase F1/V1/A1 complex alpha/beta subunit nucleotide-binding" evidence="2">
    <location>
        <begin position="1"/>
        <end position="52"/>
    </location>
</feature>
<dbReference type="InterPro" id="IPR005294">
    <property type="entry name" value="ATP_synth_F1_asu"/>
</dbReference>
<sequence>MTALPIVQAQSGGVSAYIPSNVIFITDRQIFLSGDLFNAGIKPAINVGIFVSR</sequence>
<dbReference type="EMBL" id="JABEZY010000013">
    <property type="protein sequence ID" value="MBA0752436.1"/>
    <property type="molecule type" value="Genomic_DNA"/>
</dbReference>
<dbReference type="GO" id="GO:0043531">
    <property type="term" value="F:ADP binding"/>
    <property type="evidence" value="ECO:0007669"/>
    <property type="project" value="TreeGrafter"/>
</dbReference>
<comment type="similarity">
    <text evidence="1">Belongs to the ATPase alpha/beta chains family.</text>
</comment>
<reference evidence="3 4" key="1">
    <citation type="journal article" date="2019" name="Genome Biol. Evol.">
        <title>Insights into the evolution of the New World diploid cottons (Gossypium, subgenus Houzingenia) based on genome sequencing.</title>
        <authorList>
            <person name="Grover C.E."/>
            <person name="Arick M.A. 2nd"/>
            <person name="Thrash A."/>
            <person name="Conover J.L."/>
            <person name="Sanders W.S."/>
            <person name="Peterson D.G."/>
            <person name="Frelichowski J.E."/>
            <person name="Scheffler J.A."/>
            <person name="Scheffler B.E."/>
            <person name="Wendel J.F."/>
        </authorList>
    </citation>
    <scope>NUCLEOTIDE SEQUENCE [LARGE SCALE GENOMIC DNA]</scope>
    <source>
        <strain evidence="3">5</strain>
        <tissue evidence="3">Leaf</tissue>
    </source>
</reference>
<dbReference type="OrthoDB" id="9805536at2759"/>